<dbReference type="PANTHER" id="PTHR13479">
    <property type="entry name" value="30S RIBOSOMAL PROTEIN S18"/>
    <property type="match status" value="1"/>
</dbReference>
<accession>A0A857MIM2</accession>
<evidence type="ECO:0000313" key="7">
    <source>
        <dbReference type="Proteomes" id="UP001059824"/>
    </source>
</evidence>
<dbReference type="GO" id="GO:0006412">
    <property type="term" value="P:translation"/>
    <property type="evidence" value="ECO:0007669"/>
    <property type="project" value="UniProtKB-UniRule"/>
</dbReference>
<dbReference type="Gene3D" id="4.10.640.10">
    <property type="entry name" value="Ribosomal protein S18"/>
    <property type="match status" value="1"/>
</dbReference>
<dbReference type="RefSeq" id="WP_260763712.1">
    <property type="nucleotide sequence ID" value="NZ_CP045921.1"/>
</dbReference>
<protein>
    <recommendedName>
        <fullName evidence="4">Small ribosomal subunit protein bS18</fullName>
    </recommendedName>
</protein>
<dbReference type="InterPro" id="IPR036870">
    <property type="entry name" value="Ribosomal_bS18_sf"/>
</dbReference>
<evidence type="ECO:0000256" key="3">
    <source>
        <dbReference type="ARBA" id="ARBA00023274"/>
    </source>
</evidence>
<keyword evidence="4" id="KW-0694">RNA-binding</keyword>
<dbReference type="GO" id="GO:0022627">
    <property type="term" value="C:cytosolic small ribosomal subunit"/>
    <property type="evidence" value="ECO:0007669"/>
    <property type="project" value="TreeGrafter"/>
</dbReference>
<evidence type="ECO:0000256" key="4">
    <source>
        <dbReference type="HAMAP-Rule" id="MF_00270"/>
    </source>
</evidence>
<dbReference type="PRINTS" id="PR00974">
    <property type="entry name" value="RIBOSOMALS18"/>
</dbReference>
<evidence type="ECO:0000313" key="6">
    <source>
        <dbReference type="EMBL" id="QHN42406.1"/>
    </source>
</evidence>
<dbReference type="GO" id="GO:0070181">
    <property type="term" value="F:small ribosomal subunit rRNA binding"/>
    <property type="evidence" value="ECO:0007669"/>
    <property type="project" value="TreeGrafter"/>
</dbReference>
<organism evidence="6 7">
    <name type="scientific">Candidatus Mycosynbacter amalyticus</name>
    <dbReference type="NCBI Taxonomy" id="2665156"/>
    <lineage>
        <taxon>Bacteria</taxon>
        <taxon>Candidatus Saccharimonadota</taxon>
        <taxon>Candidatus Saccharimonadota incertae sedis</taxon>
        <taxon>Candidatus Mycosynbacter</taxon>
    </lineage>
</organism>
<dbReference type="Pfam" id="PF01084">
    <property type="entry name" value="Ribosomal_S18"/>
    <property type="match status" value="1"/>
</dbReference>
<keyword evidence="7" id="KW-1185">Reference proteome</keyword>
<evidence type="ECO:0000256" key="2">
    <source>
        <dbReference type="ARBA" id="ARBA00022980"/>
    </source>
</evidence>
<dbReference type="HAMAP" id="MF_00270">
    <property type="entry name" value="Ribosomal_bS18"/>
    <property type="match status" value="1"/>
</dbReference>
<dbReference type="KEGG" id="mama:GII36_00840"/>
<keyword evidence="3 4" id="KW-0687">Ribonucleoprotein</keyword>
<comment type="subunit">
    <text evidence="4">Part of the 30S ribosomal subunit. Forms a tight heterodimer with protein bS6.</text>
</comment>
<keyword evidence="4" id="KW-0699">rRNA-binding</keyword>
<dbReference type="NCBIfam" id="TIGR00165">
    <property type="entry name" value="S18"/>
    <property type="match status" value="1"/>
</dbReference>
<keyword evidence="2 4" id="KW-0689">Ribosomal protein</keyword>
<dbReference type="Proteomes" id="UP001059824">
    <property type="component" value="Chromosome"/>
</dbReference>
<comment type="function">
    <text evidence="4">Binds as a heterodimer with protein bS6 to the central domain of the 16S rRNA, where it helps stabilize the platform of the 30S subunit.</text>
</comment>
<dbReference type="GO" id="GO:0003735">
    <property type="term" value="F:structural constituent of ribosome"/>
    <property type="evidence" value="ECO:0007669"/>
    <property type="project" value="InterPro"/>
</dbReference>
<comment type="similarity">
    <text evidence="1 4 5">Belongs to the bacterial ribosomal protein bS18 family.</text>
</comment>
<dbReference type="AlphaFoldDB" id="A0A857MIM2"/>
<sequence>MKRFKKDTPAYFDYKDVKTLLRYIDPYGKIEPIGKTGLSVKQQRQLATAIKRARHLALLPFVTSN</sequence>
<dbReference type="EMBL" id="CP045921">
    <property type="protein sequence ID" value="QHN42406.1"/>
    <property type="molecule type" value="Genomic_DNA"/>
</dbReference>
<proteinExistence type="inferred from homology"/>
<reference evidence="6" key="1">
    <citation type="journal article" date="2021" name="Nat. Microbiol.">
        <title>Cocultivation of an ultrasmall environmental parasitic bacterium with lytic ability against bacteria associated with wastewater foams.</title>
        <authorList>
            <person name="Batinovic S."/>
            <person name="Rose J.J.A."/>
            <person name="Ratcliffe J."/>
            <person name="Seviour R.J."/>
            <person name="Petrovski S."/>
        </authorList>
    </citation>
    <scope>NUCLEOTIDE SEQUENCE</scope>
    <source>
        <strain evidence="6">JR1</strain>
    </source>
</reference>
<dbReference type="InterPro" id="IPR001648">
    <property type="entry name" value="Ribosomal_bS18"/>
</dbReference>
<name>A0A857MIM2_9BACT</name>
<dbReference type="PANTHER" id="PTHR13479:SF40">
    <property type="entry name" value="SMALL RIBOSOMAL SUBUNIT PROTEIN BS18M"/>
    <property type="match status" value="1"/>
</dbReference>
<gene>
    <name evidence="4 6" type="primary">rpsR</name>
    <name evidence="6" type="ORF">GII36_00840</name>
</gene>
<dbReference type="SUPFAM" id="SSF46911">
    <property type="entry name" value="Ribosomal protein S18"/>
    <property type="match status" value="1"/>
</dbReference>
<evidence type="ECO:0000256" key="1">
    <source>
        <dbReference type="ARBA" id="ARBA00005589"/>
    </source>
</evidence>
<evidence type="ECO:0000256" key="5">
    <source>
        <dbReference type="RuleBase" id="RU003910"/>
    </source>
</evidence>